<dbReference type="RefSeq" id="WP_148857358.1">
    <property type="nucleotide sequence ID" value="NZ_PHNJ01000003.1"/>
</dbReference>
<dbReference type="Gene3D" id="3.60.15.10">
    <property type="entry name" value="Ribonuclease Z/Hydroxyacylglutathione hydrolase-like"/>
    <property type="match status" value="1"/>
</dbReference>
<dbReference type="SMART" id="SM00849">
    <property type="entry name" value="Lactamase_B"/>
    <property type="match status" value="1"/>
</dbReference>
<reference evidence="2" key="1">
    <citation type="submission" date="2017-11" db="EMBL/GenBank/DDBJ databases">
        <authorList>
            <person name="Kajale S.C."/>
            <person name="Sharma A."/>
        </authorList>
    </citation>
    <scope>NUCLEOTIDE SEQUENCE</scope>
    <source>
        <strain evidence="2">LS1_42</strain>
    </source>
</reference>
<gene>
    <name evidence="2" type="ORF">CV102_07985</name>
</gene>
<dbReference type="Pfam" id="PF00753">
    <property type="entry name" value="Lactamase_B"/>
    <property type="match status" value="1"/>
</dbReference>
<evidence type="ECO:0000259" key="1">
    <source>
        <dbReference type="SMART" id="SM00849"/>
    </source>
</evidence>
<keyword evidence="3" id="KW-1185">Reference proteome</keyword>
<proteinExistence type="predicted"/>
<protein>
    <submittedName>
        <fullName evidence="2">MBL fold metallo-hydrolase</fullName>
    </submittedName>
</protein>
<evidence type="ECO:0000313" key="3">
    <source>
        <dbReference type="Proteomes" id="UP000766904"/>
    </source>
</evidence>
<comment type="caution">
    <text evidence="2">The sequence shown here is derived from an EMBL/GenBank/DDBJ whole genome shotgun (WGS) entry which is preliminary data.</text>
</comment>
<dbReference type="InterPro" id="IPR050855">
    <property type="entry name" value="NDM-1-like"/>
</dbReference>
<name>A0A8J8Q2Z4_9EURY</name>
<dbReference type="SUPFAM" id="SSF56281">
    <property type="entry name" value="Metallo-hydrolase/oxidoreductase"/>
    <property type="match status" value="1"/>
</dbReference>
<dbReference type="Proteomes" id="UP000766904">
    <property type="component" value="Unassembled WGS sequence"/>
</dbReference>
<dbReference type="PANTHER" id="PTHR42951">
    <property type="entry name" value="METALLO-BETA-LACTAMASE DOMAIN-CONTAINING"/>
    <property type="match status" value="1"/>
</dbReference>
<dbReference type="AlphaFoldDB" id="A0A8J8Q2Z4"/>
<accession>A0A8J8Q2Z4</accession>
<dbReference type="EMBL" id="PHNJ01000003">
    <property type="protein sequence ID" value="TYL39215.1"/>
    <property type="molecule type" value="Genomic_DNA"/>
</dbReference>
<dbReference type="CDD" id="cd07721">
    <property type="entry name" value="yflN-like_MBL-fold"/>
    <property type="match status" value="1"/>
</dbReference>
<sequence length="227" mass="24218">MSTDEDPGVYVLPITVEYGGRELTINPAAVETDRGLVLIDVGPPGAVDGIRTHLREIGFGLEDIWLVLATHHDGDHVGGLAELLERIDPVVAAHHEEAPFITGEREPIKGDGDRYSPAPVDLELAGGVRIPTIAGSMTVLETPGHAPGHVSLHFSDHDLLLAGDALVADGNEPLSGPKPEFTPDMDRATESVGRLAELDVEQTLCYHGGYVEEGADRIAEIHADLRD</sequence>
<dbReference type="PANTHER" id="PTHR42951:SF15">
    <property type="entry name" value="METALLO-BETA-LACTAMASE SUPERFAMILY PROTEIN"/>
    <property type="match status" value="1"/>
</dbReference>
<dbReference type="InterPro" id="IPR036866">
    <property type="entry name" value="RibonucZ/Hydroxyglut_hydro"/>
</dbReference>
<dbReference type="InterPro" id="IPR001279">
    <property type="entry name" value="Metallo-B-lactamas"/>
</dbReference>
<organism evidence="2 3">
    <name type="scientific">Natronococcus pandeyae</name>
    <dbReference type="NCBI Taxonomy" id="2055836"/>
    <lineage>
        <taxon>Archaea</taxon>
        <taxon>Methanobacteriati</taxon>
        <taxon>Methanobacteriota</taxon>
        <taxon>Stenosarchaea group</taxon>
        <taxon>Halobacteria</taxon>
        <taxon>Halobacteriales</taxon>
        <taxon>Natrialbaceae</taxon>
        <taxon>Natronococcus</taxon>
    </lineage>
</organism>
<evidence type="ECO:0000313" key="2">
    <source>
        <dbReference type="EMBL" id="TYL39215.1"/>
    </source>
</evidence>
<dbReference type="OrthoDB" id="197151at2157"/>
<feature type="domain" description="Metallo-beta-lactamase" evidence="1">
    <location>
        <begin position="24"/>
        <end position="207"/>
    </location>
</feature>